<dbReference type="InterPro" id="IPR029063">
    <property type="entry name" value="SAM-dependent_MTases_sf"/>
</dbReference>
<dbReference type="Gene3D" id="3.40.50.12710">
    <property type="match status" value="1"/>
</dbReference>
<accession>A0A8S2GDV3</accession>
<evidence type="ECO:0000313" key="8">
    <source>
        <dbReference type="EMBL" id="CAF1663120.1"/>
    </source>
</evidence>
<evidence type="ECO:0000256" key="2">
    <source>
        <dbReference type="ARBA" id="ARBA00005891"/>
    </source>
</evidence>
<evidence type="ECO:0000256" key="1">
    <source>
        <dbReference type="ARBA" id="ARBA00004173"/>
    </source>
</evidence>
<dbReference type="GO" id="GO:0032259">
    <property type="term" value="P:methylation"/>
    <property type="evidence" value="ECO:0007669"/>
    <property type="project" value="UniProtKB-KW"/>
</dbReference>
<proteinExistence type="inferred from homology"/>
<evidence type="ECO:0000256" key="6">
    <source>
        <dbReference type="ARBA" id="ARBA00048612"/>
    </source>
</evidence>
<dbReference type="EC" id="2.1.1.320" evidence="7"/>
<dbReference type="EMBL" id="CAJOBA010102218">
    <property type="protein sequence ID" value="CAF4524288.1"/>
    <property type="molecule type" value="Genomic_DNA"/>
</dbReference>
<evidence type="ECO:0000313" key="9">
    <source>
        <dbReference type="EMBL" id="CAF4524288.1"/>
    </source>
</evidence>
<evidence type="ECO:0000256" key="5">
    <source>
        <dbReference type="ARBA" id="ARBA00023128"/>
    </source>
</evidence>
<comment type="similarity">
    <text evidence="2 7">Belongs to the NDUFAF7 family.</text>
</comment>
<dbReference type="EMBL" id="CAJNOK010071046">
    <property type="protein sequence ID" value="CAF1663120.1"/>
    <property type="molecule type" value="Genomic_DNA"/>
</dbReference>
<dbReference type="PANTHER" id="PTHR12049:SF7">
    <property type="entry name" value="PROTEIN ARGININE METHYLTRANSFERASE NDUFAF7, MITOCHONDRIAL"/>
    <property type="match status" value="1"/>
</dbReference>
<dbReference type="GO" id="GO:0032981">
    <property type="term" value="P:mitochondrial respiratory chain complex I assembly"/>
    <property type="evidence" value="ECO:0007669"/>
    <property type="project" value="TreeGrafter"/>
</dbReference>
<comment type="caution">
    <text evidence="8">The sequence shown here is derived from an EMBL/GenBank/DDBJ whole genome shotgun (WGS) entry which is preliminary data.</text>
</comment>
<reference evidence="8" key="1">
    <citation type="submission" date="2021-02" db="EMBL/GenBank/DDBJ databases">
        <authorList>
            <person name="Nowell W R."/>
        </authorList>
    </citation>
    <scope>NUCLEOTIDE SEQUENCE</scope>
</reference>
<dbReference type="AlphaFoldDB" id="A0A8S2GDV3"/>
<dbReference type="Proteomes" id="UP000682733">
    <property type="component" value="Unassembled WGS sequence"/>
</dbReference>
<dbReference type="PANTHER" id="PTHR12049">
    <property type="entry name" value="PROTEIN ARGININE METHYLTRANSFERASE NDUFAF7, MITOCHONDRIAL"/>
    <property type="match status" value="1"/>
</dbReference>
<dbReference type="InterPro" id="IPR003788">
    <property type="entry name" value="NDUFAF7"/>
</dbReference>
<protein>
    <recommendedName>
        <fullName evidence="7">Protein arginine methyltransferase NDUFAF7</fullName>
        <ecNumber evidence="7">2.1.1.320</ecNumber>
    </recommendedName>
</protein>
<dbReference type="Proteomes" id="UP000677228">
    <property type="component" value="Unassembled WGS sequence"/>
</dbReference>
<dbReference type="InterPro" id="IPR038375">
    <property type="entry name" value="NDUFAF7_sf"/>
</dbReference>
<dbReference type="SUPFAM" id="SSF53335">
    <property type="entry name" value="S-adenosyl-L-methionine-dependent methyltransferases"/>
    <property type="match status" value="1"/>
</dbReference>
<keyword evidence="5 7" id="KW-0496">Mitochondrion</keyword>
<comment type="function">
    <text evidence="7">Arginine methyltransferase involved in the assembly or stability of mitochondrial NADH:ubiquinone oxidoreductase complex (complex I).</text>
</comment>
<organism evidence="8 10">
    <name type="scientific">Didymodactylos carnosus</name>
    <dbReference type="NCBI Taxonomy" id="1234261"/>
    <lineage>
        <taxon>Eukaryota</taxon>
        <taxon>Metazoa</taxon>
        <taxon>Spiralia</taxon>
        <taxon>Gnathifera</taxon>
        <taxon>Rotifera</taxon>
        <taxon>Eurotatoria</taxon>
        <taxon>Bdelloidea</taxon>
        <taxon>Philodinida</taxon>
        <taxon>Philodinidae</taxon>
        <taxon>Didymodactylos</taxon>
    </lineage>
</organism>
<dbReference type="Pfam" id="PF02636">
    <property type="entry name" value="Methyltransf_28"/>
    <property type="match status" value="1"/>
</dbReference>
<dbReference type="GO" id="GO:0005739">
    <property type="term" value="C:mitochondrion"/>
    <property type="evidence" value="ECO:0007669"/>
    <property type="project" value="UniProtKB-SubCell"/>
</dbReference>
<sequence>MFSGLHFTVFFLEASPLMKRKQAQNLLGIDIEPALNNEYKTKDGVRIHWIDDLIKSTYNDLPVIIIANEFLDAFPVYKFQRTPKGWKEILVDYNEKTKQLQYVMSMRPTIMSRLHEGVR</sequence>
<dbReference type="GO" id="GO:0035243">
    <property type="term" value="F:protein-arginine omega-N symmetric methyltransferase activity"/>
    <property type="evidence" value="ECO:0007669"/>
    <property type="project" value="UniProtKB-EC"/>
</dbReference>
<evidence type="ECO:0000256" key="3">
    <source>
        <dbReference type="ARBA" id="ARBA00022603"/>
    </source>
</evidence>
<keyword evidence="4 7" id="KW-0808">Transferase</keyword>
<evidence type="ECO:0000256" key="4">
    <source>
        <dbReference type="ARBA" id="ARBA00022679"/>
    </source>
</evidence>
<gene>
    <name evidence="8" type="ORF">OVA965_LOCUS45383</name>
    <name evidence="9" type="ORF">TMI583_LOCUS48838</name>
</gene>
<comment type="subcellular location">
    <subcellularLocation>
        <location evidence="1 7">Mitochondrion</location>
    </subcellularLocation>
</comment>
<evidence type="ECO:0000256" key="7">
    <source>
        <dbReference type="RuleBase" id="RU364114"/>
    </source>
</evidence>
<evidence type="ECO:0000313" key="10">
    <source>
        <dbReference type="Proteomes" id="UP000677228"/>
    </source>
</evidence>
<name>A0A8S2GDV3_9BILA</name>
<keyword evidence="3 7" id="KW-0489">Methyltransferase</keyword>
<comment type="catalytic activity">
    <reaction evidence="6 7">
        <text>L-arginyl-[protein] + 2 S-adenosyl-L-methionine = N(omega),N(omega)'-dimethyl-L-arginyl-[protein] + 2 S-adenosyl-L-homocysteine + 2 H(+)</text>
        <dbReference type="Rhea" id="RHEA:48108"/>
        <dbReference type="Rhea" id="RHEA-COMP:10532"/>
        <dbReference type="Rhea" id="RHEA-COMP:11992"/>
        <dbReference type="ChEBI" id="CHEBI:15378"/>
        <dbReference type="ChEBI" id="CHEBI:29965"/>
        <dbReference type="ChEBI" id="CHEBI:57856"/>
        <dbReference type="ChEBI" id="CHEBI:59789"/>
        <dbReference type="ChEBI" id="CHEBI:88221"/>
        <dbReference type="EC" id="2.1.1.320"/>
    </reaction>
</comment>